<accession>A0AAU9DFC7</accession>
<keyword evidence="3" id="KW-1185">Reference proteome</keyword>
<dbReference type="KEGG" id="fax:FUAX_36520"/>
<dbReference type="PANTHER" id="PTHR40115">
    <property type="entry name" value="INNER MEMBRANE PROTEIN WITH PEPSY TM HELIX"/>
    <property type="match status" value="1"/>
</dbReference>
<gene>
    <name evidence="2" type="ORF">FUAX_36520</name>
</gene>
<evidence type="ECO:0000256" key="1">
    <source>
        <dbReference type="SAM" id="Phobius"/>
    </source>
</evidence>
<organism evidence="2 3">
    <name type="scientific">Fulvitalea axinellae</name>
    <dbReference type="NCBI Taxonomy" id="1182444"/>
    <lineage>
        <taxon>Bacteria</taxon>
        <taxon>Pseudomonadati</taxon>
        <taxon>Bacteroidota</taxon>
        <taxon>Cytophagia</taxon>
        <taxon>Cytophagales</taxon>
        <taxon>Persicobacteraceae</taxon>
        <taxon>Fulvitalea</taxon>
    </lineage>
</organism>
<dbReference type="PANTHER" id="PTHR40115:SF1">
    <property type="entry name" value="INNER MEMBRANE PROTEIN WITH PEPSY TM HELIX"/>
    <property type="match status" value="1"/>
</dbReference>
<keyword evidence="1" id="KW-0812">Transmembrane</keyword>
<dbReference type="Proteomes" id="UP001348817">
    <property type="component" value="Chromosome"/>
</dbReference>
<keyword evidence="1" id="KW-0472">Membrane</keyword>
<name>A0AAU9DFC7_9BACT</name>
<dbReference type="RefSeq" id="WP_338392728.1">
    <property type="nucleotide sequence ID" value="NZ_AP025314.1"/>
</dbReference>
<proteinExistence type="predicted"/>
<dbReference type="Pfam" id="PF16357">
    <property type="entry name" value="PepSY_TM_like_2"/>
    <property type="match status" value="1"/>
</dbReference>
<reference evidence="2 3" key="1">
    <citation type="submission" date="2021-12" db="EMBL/GenBank/DDBJ databases">
        <title>Genome sequencing of bacteria with rrn-lacking chromosome and rrn-plasmid.</title>
        <authorList>
            <person name="Anda M."/>
            <person name="Iwasaki W."/>
        </authorList>
    </citation>
    <scope>NUCLEOTIDE SEQUENCE [LARGE SCALE GENOMIC DNA]</scope>
    <source>
        <strain evidence="2 3">DSM 100852</strain>
    </source>
</reference>
<sequence length="183" mass="21234">MKWTSRQIHRDFSFFYLGLIIAFSFSGIILNHRKDWYPMDYTYEQKSVELAKPKTAEGWDNKGFILGFSKQWDLAGKYDGHRLRKGELRVYYKSNIVLDVDTKTGKGELEYKRKVPFVGHTMLLHKSTSDYWIWYSDIFGVAMLVIAITGMMIPAGKNGFGRRGWKLALAGIVFPLVFLFLLV</sequence>
<evidence type="ECO:0000313" key="2">
    <source>
        <dbReference type="EMBL" id="BDD11220.1"/>
    </source>
</evidence>
<keyword evidence="1" id="KW-1133">Transmembrane helix</keyword>
<dbReference type="EMBL" id="AP025314">
    <property type="protein sequence ID" value="BDD11220.1"/>
    <property type="molecule type" value="Genomic_DNA"/>
</dbReference>
<feature type="transmembrane region" description="Helical" evidence="1">
    <location>
        <begin position="12"/>
        <end position="30"/>
    </location>
</feature>
<dbReference type="AlphaFoldDB" id="A0AAU9DFC7"/>
<evidence type="ECO:0008006" key="4">
    <source>
        <dbReference type="Google" id="ProtNLM"/>
    </source>
</evidence>
<feature type="transmembrane region" description="Helical" evidence="1">
    <location>
        <begin position="165"/>
        <end position="182"/>
    </location>
</feature>
<evidence type="ECO:0000313" key="3">
    <source>
        <dbReference type="Proteomes" id="UP001348817"/>
    </source>
</evidence>
<protein>
    <recommendedName>
        <fullName evidence="4">Peptidase</fullName>
    </recommendedName>
</protein>
<dbReference type="InterPro" id="IPR032307">
    <property type="entry name" value="PepSY_TM-like_2"/>
</dbReference>
<feature type="transmembrane region" description="Helical" evidence="1">
    <location>
        <begin position="132"/>
        <end position="153"/>
    </location>
</feature>